<name>A0A2Z7B262_9LAMI</name>
<proteinExistence type="predicted"/>
<dbReference type="EMBL" id="KV011849">
    <property type="protein sequence ID" value="KZV25617.1"/>
    <property type="molecule type" value="Genomic_DNA"/>
</dbReference>
<evidence type="ECO:0000313" key="2">
    <source>
        <dbReference type="Proteomes" id="UP000250235"/>
    </source>
</evidence>
<accession>A0A2Z7B262</accession>
<dbReference type="Proteomes" id="UP000250235">
    <property type="component" value="Unassembled WGS sequence"/>
</dbReference>
<dbReference type="AlphaFoldDB" id="A0A2Z7B262"/>
<reference evidence="1 2" key="1">
    <citation type="journal article" date="2015" name="Proc. Natl. Acad. Sci. U.S.A.">
        <title>The resurrection genome of Boea hygrometrica: A blueprint for survival of dehydration.</title>
        <authorList>
            <person name="Xiao L."/>
            <person name="Yang G."/>
            <person name="Zhang L."/>
            <person name="Yang X."/>
            <person name="Zhao S."/>
            <person name="Ji Z."/>
            <person name="Zhou Q."/>
            <person name="Hu M."/>
            <person name="Wang Y."/>
            <person name="Chen M."/>
            <person name="Xu Y."/>
            <person name="Jin H."/>
            <person name="Xiao X."/>
            <person name="Hu G."/>
            <person name="Bao F."/>
            <person name="Hu Y."/>
            <person name="Wan P."/>
            <person name="Li L."/>
            <person name="Deng X."/>
            <person name="Kuang T."/>
            <person name="Xiang C."/>
            <person name="Zhu J.K."/>
            <person name="Oliver M.J."/>
            <person name="He Y."/>
        </authorList>
    </citation>
    <scope>NUCLEOTIDE SEQUENCE [LARGE SCALE GENOMIC DNA]</scope>
    <source>
        <strain evidence="2">cv. XS01</strain>
    </source>
</reference>
<keyword evidence="2" id="KW-1185">Reference proteome</keyword>
<protein>
    <submittedName>
        <fullName evidence="1">Uncharacterized protein</fullName>
    </submittedName>
</protein>
<evidence type="ECO:0000313" key="1">
    <source>
        <dbReference type="EMBL" id="KZV25617.1"/>
    </source>
</evidence>
<gene>
    <name evidence="1" type="ORF">F511_08646</name>
</gene>
<sequence length="113" mass="12951">MEVRSKLSYISPTSTIGKVSTRQRPFSATHSYDPKQQELLATPLHTKPASYSSFELFSKLVCFRVLRMNAELWQCAHPDRIFLDQLGSIEADRVPLAYRFFLFSNSGGYLELD</sequence>
<organism evidence="1 2">
    <name type="scientific">Dorcoceras hygrometricum</name>
    <dbReference type="NCBI Taxonomy" id="472368"/>
    <lineage>
        <taxon>Eukaryota</taxon>
        <taxon>Viridiplantae</taxon>
        <taxon>Streptophyta</taxon>
        <taxon>Embryophyta</taxon>
        <taxon>Tracheophyta</taxon>
        <taxon>Spermatophyta</taxon>
        <taxon>Magnoliopsida</taxon>
        <taxon>eudicotyledons</taxon>
        <taxon>Gunneridae</taxon>
        <taxon>Pentapetalae</taxon>
        <taxon>asterids</taxon>
        <taxon>lamiids</taxon>
        <taxon>Lamiales</taxon>
        <taxon>Gesneriaceae</taxon>
        <taxon>Didymocarpoideae</taxon>
        <taxon>Trichosporeae</taxon>
        <taxon>Loxocarpinae</taxon>
        <taxon>Dorcoceras</taxon>
    </lineage>
</organism>